<name>A0AAV6VWV3_9ARAC</name>
<gene>
    <name evidence="1" type="ORF">JTE90_006193</name>
</gene>
<reference evidence="1 2" key="1">
    <citation type="journal article" date="2022" name="Nat. Ecol. Evol.">
        <title>A masculinizing supergene underlies an exaggerated male reproductive morph in a spider.</title>
        <authorList>
            <person name="Hendrickx F."/>
            <person name="De Corte Z."/>
            <person name="Sonet G."/>
            <person name="Van Belleghem S.M."/>
            <person name="Kostlbacher S."/>
            <person name="Vangestel C."/>
        </authorList>
    </citation>
    <scope>NUCLEOTIDE SEQUENCE [LARGE SCALE GENOMIC DNA]</scope>
    <source>
        <strain evidence="1">W744_W776</strain>
    </source>
</reference>
<keyword evidence="2" id="KW-1185">Reference proteome</keyword>
<comment type="caution">
    <text evidence="1">The sequence shown here is derived from an EMBL/GenBank/DDBJ whole genome shotgun (WGS) entry which is preliminary data.</text>
</comment>
<accession>A0AAV6VWV3</accession>
<protein>
    <submittedName>
        <fullName evidence="1">Uncharacterized protein</fullName>
    </submittedName>
</protein>
<proteinExistence type="predicted"/>
<evidence type="ECO:0000313" key="1">
    <source>
        <dbReference type="EMBL" id="KAG8199946.1"/>
    </source>
</evidence>
<sequence length="89" mass="10191">MSKLLDFTTFKSNPVTENVSATVPSSQIELYNGSIRIQYPLRNTTSAFYEKCSSSIAFYRIVWHYFVCCVSPEQISFVLPVLKVPRFVV</sequence>
<organism evidence="1 2">
    <name type="scientific">Oedothorax gibbosus</name>
    <dbReference type="NCBI Taxonomy" id="931172"/>
    <lineage>
        <taxon>Eukaryota</taxon>
        <taxon>Metazoa</taxon>
        <taxon>Ecdysozoa</taxon>
        <taxon>Arthropoda</taxon>
        <taxon>Chelicerata</taxon>
        <taxon>Arachnida</taxon>
        <taxon>Araneae</taxon>
        <taxon>Araneomorphae</taxon>
        <taxon>Entelegynae</taxon>
        <taxon>Araneoidea</taxon>
        <taxon>Linyphiidae</taxon>
        <taxon>Erigoninae</taxon>
        <taxon>Oedothorax</taxon>
    </lineage>
</organism>
<dbReference type="AlphaFoldDB" id="A0AAV6VWV3"/>
<dbReference type="Proteomes" id="UP000827092">
    <property type="component" value="Unassembled WGS sequence"/>
</dbReference>
<evidence type="ECO:0000313" key="2">
    <source>
        <dbReference type="Proteomes" id="UP000827092"/>
    </source>
</evidence>
<dbReference type="EMBL" id="JAFNEN010000022">
    <property type="protein sequence ID" value="KAG8199946.1"/>
    <property type="molecule type" value="Genomic_DNA"/>
</dbReference>